<keyword evidence="5" id="KW-0874">Quinone</keyword>
<sequence>MLGNLFVGIADWIRTLVGGVGFLPGELAEAIVLLCKLVAVLVFILINCLYLPLYVERKVAAYMQARIGPNRVGPKGLLQPLADMVKMLGKEIIIPGKSDKVLFLLAPLLIFVPTLMAFAVIPFGKGMAAIDINISLFYILAISSLTTLFIWMGGWASNSKYSLIGAMRVVAQMVSYELPLVLSLLGVVMIVGNLNLSDIIAAQEHTWFILTQPIAFLIYFTASVAETNRTPFCVVEGESEIIAGPYTEYGGMGFGMYGLTEFANIMLTCALATIIFLGGWQAPFGLTFIPSWIWFLLKMYILIFLVMQFRWTYPRIRVDQLMGFCWKILVPLALANIFITGIAVKIYQTIGW</sequence>
<dbReference type="STRING" id="341036.SAMN05660649_04074"/>
<keyword evidence="5 6" id="KW-0520">NAD</keyword>
<comment type="subunit">
    <text evidence="5">NDH-1 is composed of 14 different subunits. Subunits NuoA, H, J, K, L, M, N constitute the membrane sector of the complex.</text>
</comment>
<dbReference type="EC" id="7.1.1.-" evidence="5"/>
<name>A0A1I2XPE0_9FIRM</name>
<evidence type="ECO:0000256" key="6">
    <source>
        <dbReference type="RuleBase" id="RU000471"/>
    </source>
</evidence>
<feature type="transmembrane region" description="Helical" evidence="5">
    <location>
        <begin position="101"/>
        <end position="124"/>
    </location>
</feature>
<keyword evidence="8" id="KW-1185">Reference proteome</keyword>
<keyword evidence="5" id="KW-0830">Ubiquinone</keyword>
<keyword evidence="3 5" id="KW-1133">Transmembrane helix</keyword>
<reference evidence="8" key="1">
    <citation type="submission" date="2016-10" db="EMBL/GenBank/DDBJ databases">
        <authorList>
            <person name="Varghese N."/>
            <person name="Submissions S."/>
        </authorList>
    </citation>
    <scope>NUCLEOTIDE SEQUENCE [LARGE SCALE GENOMIC DNA]</scope>
    <source>
        <strain evidence="8">DSM 17038</strain>
    </source>
</reference>
<dbReference type="PROSITE" id="PS00667">
    <property type="entry name" value="COMPLEX1_ND1_1"/>
    <property type="match status" value="1"/>
</dbReference>
<keyword evidence="5" id="KW-1278">Translocase</keyword>
<keyword evidence="4 5" id="KW-0472">Membrane</keyword>
<keyword evidence="5" id="KW-1003">Cell membrane</keyword>
<dbReference type="GO" id="GO:0009060">
    <property type="term" value="P:aerobic respiration"/>
    <property type="evidence" value="ECO:0007669"/>
    <property type="project" value="TreeGrafter"/>
</dbReference>
<dbReference type="GO" id="GO:0005886">
    <property type="term" value="C:plasma membrane"/>
    <property type="evidence" value="ECO:0007669"/>
    <property type="project" value="UniProtKB-SubCell"/>
</dbReference>
<comment type="catalytic activity">
    <reaction evidence="5">
        <text>a quinone + NADH + 5 H(+)(in) = a quinol + NAD(+) + 4 H(+)(out)</text>
        <dbReference type="Rhea" id="RHEA:57888"/>
        <dbReference type="ChEBI" id="CHEBI:15378"/>
        <dbReference type="ChEBI" id="CHEBI:24646"/>
        <dbReference type="ChEBI" id="CHEBI:57540"/>
        <dbReference type="ChEBI" id="CHEBI:57945"/>
        <dbReference type="ChEBI" id="CHEBI:132124"/>
    </reaction>
</comment>
<evidence type="ECO:0000313" key="8">
    <source>
        <dbReference type="Proteomes" id="UP000199337"/>
    </source>
</evidence>
<feature type="transmembrane region" description="Helical" evidence="5">
    <location>
        <begin position="292"/>
        <end position="312"/>
    </location>
</feature>
<comment type="subcellular location">
    <subcellularLocation>
        <location evidence="5 6">Cell membrane</location>
        <topology evidence="5 6">Multi-pass membrane protein</topology>
    </subcellularLocation>
    <subcellularLocation>
        <location evidence="1">Membrane</location>
        <topology evidence="1">Multi-pass membrane protein</topology>
    </subcellularLocation>
</comment>
<gene>
    <name evidence="5" type="primary">nuoH</name>
    <name evidence="7" type="ORF">SAMN05660649_04074</name>
</gene>
<evidence type="ECO:0000256" key="5">
    <source>
        <dbReference type="HAMAP-Rule" id="MF_01350"/>
    </source>
</evidence>
<protein>
    <recommendedName>
        <fullName evidence="5">NADH-quinone oxidoreductase subunit H</fullName>
        <ecNumber evidence="5">7.1.1.-</ecNumber>
    </recommendedName>
    <alternativeName>
        <fullName evidence="5">NADH dehydrogenase I subunit H</fullName>
    </alternativeName>
    <alternativeName>
        <fullName evidence="5">NDH-1 subunit H</fullName>
    </alternativeName>
</protein>
<dbReference type="EMBL" id="FOOX01000018">
    <property type="protein sequence ID" value="SFH15262.1"/>
    <property type="molecule type" value="Genomic_DNA"/>
</dbReference>
<dbReference type="GO" id="GO:0048038">
    <property type="term" value="F:quinone binding"/>
    <property type="evidence" value="ECO:0007669"/>
    <property type="project" value="UniProtKB-KW"/>
</dbReference>
<feature type="transmembrane region" description="Helical" evidence="5">
    <location>
        <begin position="176"/>
        <end position="194"/>
    </location>
</feature>
<evidence type="ECO:0000256" key="3">
    <source>
        <dbReference type="ARBA" id="ARBA00022989"/>
    </source>
</evidence>
<dbReference type="PANTHER" id="PTHR11432:SF3">
    <property type="entry name" value="NADH-UBIQUINONE OXIDOREDUCTASE CHAIN 1"/>
    <property type="match status" value="1"/>
</dbReference>
<dbReference type="Pfam" id="PF00146">
    <property type="entry name" value="NADHdh"/>
    <property type="match status" value="1"/>
</dbReference>
<feature type="transmembrane region" description="Helical" evidence="5">
    <location>
        <begin position="324"/>
        <end position="347"/>
    </location>
</feature>
<comment type="function">
    <text evidence="5">NDH-1 shuttles electrons from NADH, via FMN and iron-sulfur (Fe-S) centers, to quinones in the respiratory chain. The immediate electron acceptor for the enzyme in this species is believed to be ubiquinone. Couples the redox reaction to proton translocation (for every two electrons transferred, four hydrogen ions are translocated across the cytoplasmic membrane), and thus conserves the redox energy in a proton gradient. This subunit may bind ubiquinone.</text>
</comment>
<dbReference type="InterPro" id="IPR001694">
    <property type="entry name" value="NADH_UbQ_OxRdtase_su1/FPO"/>
</dbReference>
<dbReference type="InterPro" id="IPR018086">
    <property type="entry name" value="NADH_UbQ_OxRdtase_su1_CS"/>
</dbReference>
<proteinExistence type="inferred from homology"/>
<dbReference type="AlphaFoldDB" id="A0A1I2XPE0"/>
<feature type="transmembrane region" description="Helical" evidence="5">
    <location>
        <begin position="206"/>
        <end position="225"/>
    </location>
</feature>
<dbReference type="HAMAP" id="MF_01350">
    <property type="entry name" value="NDH1_NuoH"/>
    <property type="match status" value="1"/>
</dbReference>
<evidence type="ECO:0000256" key="1">
    <source>
        <dbReference type="ARBA" id="ARBA00004141"/>
    </source>
</evidence>
<dbReference type="GO" id="GO:0016655">
    <property type="term" value="F:oxidoreductase activity, acting on NAD(P)H, quinone or similar compound as acceptor"/>
    <property type="evidence" value="ECO:0007669"/>
    <property type="project" value="UniProtKB-UniRule"/>
</dbReference>
<dbReference type="Proteomes" id="UP000199337">
    <property type="component" value="Unassembled WGS sequence"/>
</dbReference>
<feature type="transmembrane region" description="Helical" evidence="5">
    <location>
        <begin position="30"/>
        <end position="53"/>
    </location>
</feature>
<feature type="transmembrane region" description="Helical" evidence="5">
    <location>
        <begin position="136"/>
        <end position="156"/>
    </location>
</feature>
<dbReference type="NCBIfam" id="NF004741">
    <property type="entry name" value="PRK06076.1-2"/>
    <property type="match status" value="1"/>
</dbReference>
<evidence type="ECO:0000256" key="2">
    <source>
        <dbReference type="ARBA" id="ARBA00022692"/>
    </source>
</evidence>
<accession>A0A1I2XPE0</accession>
<dbReference type="GO" id="GO:0003954">
    <property type="term" value="F:NADH dehydrogenase activity"/>
    <property type="evidence" value="ECO:0007669"/>
    <property type="project" value="TreeGrafter"/>
</dbReference>
<evidence type="ECO:0000256" key="4">
    <source>
        <dbReference type="ARBA" id="ARBA00023136"/>
    </source>
</evidence>
<dbReference type="PANTHER" id="PTHR11432">
    <property type="entry name" value="NADH DEHYDROGENASE SUBUNIT 1"/>
    <property type="match status" value="1"/>
</dbReference>
<organism evidence="7 8">
    <name type="scientific">Desulfotruncus arcticus DSM 17038</name>
    <dbReference type="NCBI Taxonomy" id="1121424"/>
    <lineage>
        <taxon>Bacteria</taxon>
        <taxon>Bacillati</taxon>
        <taxon>Bacillota</taxon>
        <taxon>Clostridia</taxon>
        <taxon>Eubacteriales</taxon>
        <taxon>Desulfallaceae</taxon>
        <taxon>Desulfotruncus</taxon>
    </lineage>
</organism>
<comment type="similarity">
    <text evidence="5 6">Belongs to the complex I subunit 1 family.</text>
</comment>
<keyword evidence="2 5" id="KW-0812">Transmembrane</keyword>
<evidence type="ECO:0000313" key="7">
    <source>
        <dbReference type="EMBL" id="SFH15262.1"/>
    </source>
</evidence>
<feature type="transmembrane region" description="Helical" evidence="5">
    <location>
        <begin position="262"/>
        <end position="280"/>
    </location>
</feature>